<sequence length="50" mass="5783">MKALFLKHNPVTPIKKVLRPFAFRPYTYLPVYPFIPALIASVSNDFYPSL</sequence>
<reference evidence="2 3" key="1">
    <citation type="journal article" date="2013" name="PLoS ONE">
        <title>Genome-Wide Relatedness of Treponema pedis, from Gingiva and Necrotic Skin Lesions of Pigs, with the Human Oral Pathogen Treponema denticola.</title>
        <authorList>
            <person name="Svartstrom O."/>
            <person name="Mushtaq M."/>
            <person name="Pringle M."/>
            <person name="Segerman B."/>
        </authorList>
    </citation>
    <scope>NUCLEOTIDE SEQUENCE [LARGE SCALE GENOMIC DNA]</scope>
    <source>
        <strain evidence="2">T A4</strain>
    </source>
</reference>
<keyword evidence="1" id="KW-1133">Transmembrane helix</keyword>
<evidence type="ECO:0000256" key="1">
    <source>
        <dbReference type="SAM" id="Phobius"/>
    </source>
</evidence>
<name>S6A426_9SPIR</name>
<evidence type="ECO:0000313" key="2">
    <source>
        <dbReference type="EMBL" id="AGT44036.1"/>
    </source>
</evidence>
<dbReference type="PATRIC" id="fig|1291379.3.peg.1525"/>
<proteinExistence type="predicted"/>
<gene>
    <name evidence="2" type="ORF">TPE_1541</name>
</gene>
<feature type="transmembrane region" description="Helical" evidence="1">
    <location>
        <begin position="21"/>
        <end position="42"/>
    </location>
</feature>
<keyword evidence="1" id="KW-0812">Transmembrane</keyword>
<dbReference type="EMBL" id="CP004120">
    <property type="protein sequence ID" value="AGT44036.1"/>
    <property type="molecule type" value="Genomic_DNA"/>
</dbReference>
<dbReference type="KEGG" id="tped:TPE_1541"/>
<accession>S6A426</accession>
<dbReference type="Proteomes" id="UP000015620">
    <property type="component" value="Chromosome"/>
</dbReference>
<keyword evidence="3" id="KW-1185">Reference proteome</keyword>
<keyword evidence="1" id="KW-0472">Membrane</keyword>
<dbReference type="AlphaFoldDB" id="S6A426"/>
<dbReference type="HOGENOM" id="CLU_3123863_0_0_12"/>
<organism evidence="2 3">
    <name type="scientific">Treponema pedis str. T A4</name>
    <dbReference type="NCBI Taxonomy" id="1291379"/>
    <lineage>
        <taxon>Bacteria</taxon>
        <taxon>Pseudomonadati</taxon>
        <taxon>Spirochaetota</taxon>
        <taxon>Spirochaetia</taxon>
        <taxon>Spirochaetales</taxon>
        <taxon>Treponemataceae</taxon>
        <taxon>Treponema</taxon>
    </lineage>
</organism>
<evidence type="ECO:0000313" key="3">
    <source>
        <dbReference type="Proteomes" id="UP000015620"/>
    </source>
</evidence>
<protein>
    <submittedName>
        <fullName evidence="2">Uncharacterized protein</fullName>
    </submittedName>
</protein>